<dbReference type="AlphaFoldDB" id="A0AAN7NTA5"/>
<proteinExistence type="predicted"/>
<protein>
    <submittedName>
        <fullName evidence="1">Uncharacterized protein</fullName>
    </submittedName>
</protein>
<reference evidence="1 2" key="1">
    <citation type="journal article" date="2023" name="J. Hered.">
        <title>Chromosome-level genome of the wood stork (Mycteria americana) provides insight into avian chromosome evolution.</title>
        <authorList>
            <person name="Flamio R. Jr."/>
            <person name="Ramstad K.M."/>
        </authorList>
    </citation>
    <scope>NUCLEOTIDE SEQUENCE [LARGE SCALE GENOMIC DNA]</scope>
    <source>
        <strain evidence="1">JAX WOST 10</strain>
    </source>
</reference>
<gene>
    <name evidence="1" type="ORF">QYF61_008536</name>
</gene>
<keyword evidence="2" id="KW-1185">Reference proteome</keyword>
<sequence>MNLSKANHPTSALYQAGVPTSHVNMVLCRTQEQEIEVCNTDFSCVMNLKLPRSSRPLCLERQVRETQVMDLLRNLNPCKSMGPNWVDLKVLRKLDDVIVGPVSSCLKSRLGVFMVTGERQILHLPSKRMRRTIQCTTGHPWENQGEVIHFWAYEGEEGDWEQSAWIYQGQIKSEQSDYVLLWKD</sequence>
<evidence type="ECO:0000313" key="2">
    <source>
        <dbReference type="Proteomes" id="UP001333110"/>
    </source>
</evidence>
<evidence type="ECO:0000313" key="1">
    <source>
        <dbReference type="EMBL" id="KAK4830109.1"/>
    </source>
</evidence>
<dbReference type="Proteomes" id="UP001333110">
    <property type="component" value="Unassembled WGS sequence"/>
</dbReference>
<comment type="caution">
    <text evidence="1">The sequence shown here is derived from an EMBL/GenBank/DDBJ whole genome shotgun (WGS) entry which is preliminary data.</text>
</comment>
<accession>A0AAN7NTA5</accession>
<organism evidence="1 2">
    <name type="scientific">Mycteria americana</name>
    <name type="common">Wood stork</name>
    <dbReference type="NCBI Taxonomy" id="33587"/>
    <lineage>
        <taxon>Eukaryota</taxon>
        <taxon>Metazoa</taxon>
        <taxon>Chordata</taxon>
        <taxon>Craniata</taxon>
        <taxon>Vertebrata</taxon>
        <taxon>Euteleostomi</taxon>
        <taxon>Archelosauria</taxon>
        <taxon>Archosauria</taxon>
        <taxon>Dinosauria</taxon>
        <taxon>Saurischia</taxon>
        <taxon>Theropoda</taxon>
        <taxon>Coelurosauria</taxon>
        <taxon>Aves</taxon>
        <taxon>Neognathae</taxon>
        <taxon>Neoaves</taxon>
        <taxon>Aequornithes</taxon>
        <taxon>Ciconiiformes</taxon>
        <taxon>Ciconiidae</taxon>
        <taxon>Mycteria</taxon>
    </lineage>
</organism>
<dbReference type="EMBL" id="JAUNZN010000001">
    <property type="protein sequence ID" value="KAK4830109.1"/>
    <property type="molecule type" value="Genomic_DNA"/>
</dbReference>
<name>A0AAN7NTA5_MYCAM</name>